<proteinExistence type="predicted"/>
<organism evidence="1 2">
    <name type="scientific">Blumeria graminis f. sp. triticale</name>
    <dbReference type="NCBI Taxonomy" id="1689686"/>
    <lineage>
        <taxon>Eukaryota</taxon>
        <taxon>Fungi</taxon>
        <taxon>Dikarya</taxon>
        <taxon>Ascomycota</taxon>
        <taxon>Pezizomycotina</taxon>
        <taxon>Leotiomycetes</taxon>
        <taxon>Erysiphales</taxon>
        <taxon>Erysiphaceae</taxon>
        <taxon>Blumeria</taxon>
    </lineage>
</organism>
<evidence type="ECO:0000313" key="2">
    <source>
        <dbReference type="Proteomes" id="UP000683417"/>
    </source>
</evidence>
<evidence type="ECO:0000313" key="1">
    <source>
        <dbReference type="EMBL" id="CAD6503932.1"/>
    </source>
</evidence>
<dbReference type="AlphaFoldDB" id="A0A9W4GFU1"/>
<dbReference type="Proteomes" id="UP000683417">
    <property type="component" value="Unassembled WGS sequence"/>
</dbReference>
<comment type="caution">
    <text evidence="1">The sequence shown here is derived from an EMBL/GenBank/DDBJ whole genome shotgun (WGS) entry which is preliminary data.</text>
</comment>
<accession>A0A9W4GFU1</accession>
<name>A0A9W4GFU1_BLUGR</name>
<protein>
    <submittedName>
        <fullName evidence="1">BgTH12-05675</fullName>
    </submittedName>
</protein>
<dbReference type="EMBL" id="CAJHIT010000008">
    <property type="protein sequence ID" value="CAD6503932.1"/>
    <property type="molecule type" value="Genomic_DNA"/>
</dbReference>
<reference evidence="1" key="1">
    <citation type="submission" date="2020-10" db="EMBL/GenBank/DDBJ databases">
        <authorList>
            <person name="Muller C M."/>
        </authorList>
    </citation>
    <scope>NUCLEOTIDE SEQUENCE</scope>
    <source>
        <strain evidence="1">THUN-12</strain>
    </source>
</reference>
<sequence length="39" mass="4314">MHPSHSLVAIRAAKHLTPHLLYPDSLLCHVLSIITLSEV</sequence>
<gene>
    <name evidence="1" type="ORF">BGTH12_LOCUS5290</name>
</gene>